<name>A0A3P8WGV9_CYNSE</name>
<reference evidence="4" key="2">
    <citation type="submission" date="2025-08" db="UniProtKB">
        <authorList>
            <consortium name="Ensembl"/>
        </authorList>
    </citation>
    <scope>IDENTIFICATION</scope>
</reference>
<accession>A0A3P8WGV9</accession>
<reference evidence="4 5" key="1">
    <citation type="journal article" date="2014" name="Nat. Genet.">
        <title>Whole-genome sequence of a flatfish provides insights into ZW sex chromosome evolution and adaptation to a benthic lifestyle.</title>
        <authorList>
            <person name="Chen S."/>
            <person name="Zhang G."/>
            <person name="Shao C."/>
            <person name="Huang Q."/>
            <person name="Liu G."/>
            <person name="Zhang P."/>
            <person name="Song W."/>
            <person name="An N."/>
            <person name="Chalopin D."/>
            <person name="Volff J.N."/>
            <person name="Hong Y."/>
            <person name="Li Q."/>
            <person name="Sha Z."/>
            <person name="Zhou H."/>
            <person name="Xie M."/>
            <person name="Yu Q."/>
            <person name="Liu Y."/>
            <person name="Xiang H."/>
            <person name="Wang N."/>
            <person name="Wu K."/>
            <person name="Yang C."/>
            <person name="Zhou Q."/>
            <person name="Liao X."/>
            <person name="Yang L."/>
            <person name="Hu Q."/>
            <person name="Zhang J."/>
            <person name="Meng L."/>
            <person name="Jin L."/>
            <person name="Tian Y."/>
            <person name="Lian J."/>
            <person name="Yang J."/>
            <person name="Miao G."/>
            <person name="Liu S."/>
            <person name="Liang Z."/>
            <person name="Yan F."/>
            <person name="Li Y."/>
            <person name="Sun B."/>
            <person name="Zhang H."/>
            <person name="Zhang J."/>
            <person name="Zhu Y."/>
            <person name="Du M."/>
            <person name="Zhao Y."/>
            <person name="Schartl M."/>
            <person name="Tang Q."/>
            <person name="Wang J."/>
        </authorList>
    </citation>
    <scope>NUCLEOTIDE SEQUENCE</scope>
</reference>
<sequence length="278" mass="30855">NSDITVGCGYTTISVEVDLCTAQWAGFNETQLALNGAHNNPHCLGTVDTSVDPPVLRFQLPVNDSEDNPCRQSLQIVDEETSPDGAFSDFLSIQSVLLTGFIDTPRAQQGLVSYSTNLTYEFSCRYPLQYLLNDTQIVSSVSVAKDERNGTFIDSLKIAIFNDSDYAHPLVIPPTGLKLRTLVYVAVEAINLTGFHVLMDHCFSTPSPFNISNSEKHSFFTCEVNERSNLTSNGESKTAKFHFEAFRFLMGRDQTKSSLFVHCLVRLCEPTKCQELLS</sequence>
<keyword evidence="1" id="KW-0732">Signal</keyword>
<keyword evidence="5" id="KW-1185">Reference proteome</keyword>
<dbReference type="InterPro" id="IPR055356">
    <property type="entry name" value="ZP-N"/>
</dbReference>
<dbReference type="PANTHER" id="PTHR14002:SF14">
    <property type="entry name" value="SI:DKEY-103G5.3"/>
    <property type="match status" value="1"/>
</dbReference>
<dbReference type="AlphaFoldDB" id="A0A3P8WGV9"/>
<evidence type="ECO:0000313" key="5">
    <source>
        <dbReference type="Proteomes" id="UP000265120"/>
    </source>
</evidence>
<feature type="domain" description="ZP" evidence="3">
    <location>
        <begin position="7"/>
        <end position="278"/>
    </location>
</feature>
<dbReference type="InterPro" id="IPR001507">
    <property type="entry name" value="ZP_dom"/>
</dbReference>
<protein>
    <submittedName>
        <fullName evidence="4">Si:dkey-103g5.3</fullName>
    </submittedName>
</protein>
<proteinExistence type="predicted"/>
<dbReference type="SMART" id="SM00241">
    <property type="entry name" value="ZP"/>
    <property type="match status" value="1"/>
</dbReference>
<dbReference type="Pfam" id="PF00100">
    <property type="entry name" value="Zona_pellucida"/>
    <property type="match status" value="1"/>
</dbReference>
<dbReference type="Ensembl" id="ENSCSET00000026299.1">
    <property type="protein sequence ID" value="ENSCSEP00000025959.1"/>
    <property type="gene ID" value="ENSCSEG00000016584.1"/>
</dbReference>
<evidence type="ECO:0000256" key="1">
    <source>
        <dbReference type="ARBA" id="ARBA00022729"/>
    </source>
</evidence>
<dbReference type="FunCoup" id="A0A3P8WGV9">
    <property type="interactions" value="7"/>
</dbReference>
<dbReference type="OMA" id="INLCTAQ"/>
<reference evidence="4" key="3">
    <citation type="submission" date="2025-09" db="UniProtKB">
        <authorList>
            <consortium name="Ensembl"/>
        </authorList>
    </citation>
    <scope>IDENTIFICATION</scope>
</reference>
<evidence type="ECO:0000313" key="4">
    <source>
        <dbReference type="Ensembl" id="ENSCSEP00000025959.1"/>
    </source>
</evidence>
<dbReference type="PANTHER" id="PTHR14002">
    <property type="entry name" value="ENDOGLIN/TGF-BETA RECEPTOR TYPE III"/>
    <property type="match status" value="1"/>
</dbReference>
<evidence type="ECO:0000256" key="2">
    <source>
        <dbReference type="ARBA" id="ARBA00023157"/>
    </source>
</evidence>
<dbReference type="InterPro" id="IPR042235">
    <property type="entry name" value="ZP-C_dom"/>
</dbReference>
<keyword evidence="2" id="KW-1015">Disulfide bond</keyword>
<dbReference type="Pfam" id="PF23344">
    <property type="entry name" value="ZP-N"/>
    <property type="match status" value="1"/>
</dbReference>
<organism evidence="4 5">
    <name type="scientific">Cynoglossus semilaevis</name>
    <name type="common">Tongue sole</name>
    <dbReference type="NCBI Taxonomy" id="244447"/>
    <lineage>
        <taxon>Eukaryota</taxon>
        <taxon>Metazoa</taxon>
        <taxon>Chordata</taxon>
        <taxon>Craniata</taxon>
        <taxon>Vertebrata</taxon>
        <taxon>Euteleostomi</taxon>
        <taxon>Actinopterygii</taxon>
        <taxon>Neopterygii</taxon>
        <taxon>Teleostei</taxon>
        <taxon>Neoteleostei</taxon>
        <taxon>Acanthomorphata</taxon>
        <taxon>Carangaria</taxon>
        <taxon>Pleuronectiformes</taxon>
        <taxon>Pleuronectoidei</taxon>
        <taxon>Cynoglossidae</taxon>
        <taxon>Cynoglossinae</taxon>
        <taxon>Cynoglossus</taxon>
    </lineage>
</organism>
<dbReference type="Gene3D" id="2.60.40.4100">
    <property type="entry name" value="Zona pellucida, ZP-C domain"/>
    <property type="match status" value="1"/>
</dbReference>
<dbReference type="InterPro" id="IPR055355">
    <property type="entry name" value="ZP-C"/>
</dbReference>
<dbReference type="PROSITE" id="PS51034">
    <property type="entry name" value="ZP_2"/>
    <property type="match status" value="1"/>
</dbReference>
<dbReference type="Proteomes" id="UP000265120">
    <property type="component" value="Chromosome 4"/>
</dbReference>
<dbReference type="GeneTree" id="ENSGT00940000166045"/>
<dbReference type="InParanoid" id="A0A3P8WGV9"/>
<evidence type="ECO:0000259" key="3">
    <source>
        <dbReference type="PROSITE" id="PS51034"/>
    </source>
</evidence>